<accession>A0ACC6P877</accession>
<dbReference type="Proteomes" id="UP001380953">
    <property type="component" value="Unassembled WGS sequence"/>
</dbReference>
<evidence type="ECO:0000313" key="1">
    <source>
        <dbReference type="EMBL" id="MEJ8303022.1"/>
    </source>
</evidence>
<dbReference type="EMBL" id="JBBKAR010000008">
    <property type="protein sequence ID" value="MEJ8303022.1"/>
    <property type="molecule type" value="Genomic_DNA"/>
</dbReference>
<reference evidence="1" key="1">
    <citation type="submission" date="2024-03" db="EMBL/GenBank/DDBJ databases">
        <title>Whole genome sequecning of epiphytes from Marcgravia umbellata leaves.</title>
        <authorList>
            <person name="Kumar G."/>
            <person name="Savka M.A."/>
        </authorList>
    </citation>
    <scope>NUCLEOTIDE SEQUENCE</scope>
    <source>
        <strain evidence="1">RIT_BL5</strain>
    </source>
</reference>
<proteinExistence type="predicted"/>
<gene>
    <name evidence="1" type="ORF">WKI47_03730</name>
</gene>
<comment type="caution">
    <text evidence="1">The sequence shown here is derived from an EMBL/GenBank/DDBJ whole genome shotgun (WGS) entry which is preliminary data.</text>
</comment>
<sequence>MGMIGWLIVSCEVGFWVIVLAGLLTRYVWKKKKAGAVMLAMTPVVDLMLLGATIVDIRQGSEAGFVHGLAAVYIGCTVAFGHRMIQWADERFAYRYANGPKPAEKAKSGQAHAAAQRQGWYRHLLAWTIGSILLAGMILLIGNADKSQALQAWIVRWGMVLGIDFLISFSYTLWPKGEKQGNKQRI</sequence>
<organism evidence="1 2">
    <name type="scientific">Saccharibacillus sacchari</name>
    <dbReference type="NCBI Taxonomy" id="456493"/>
    <lineage>
        <taxon>Bacteria</taxon>
        <taxon>Bacillati</taxon>
        <taxon>Bacillota</taxon>
        <taxon>Bacilli</taxon>
        <taxon>Bacillales</taxon>
        <taxon>Paenibacillaceae</taxon>
        <taxon>Saccharibacillus</taxon>
    </lineage>
</organism>
<keyword evidence="2" id="KW-1185">Reference proteome</keyword>
<evidence type="ECO:0000313" key="2">
    <source>
        <dbReference type="Proteomes" id="UP001380953"/>
    </source>
</evidence>
<name>A0ACC6P877_9BACL</name>
<protein>
    <submittedName>
        <fullName evidence="1">Uncharacterized protein</fullName>
    </submittedName>
</protein>